<evidence type="ECO:0008006" key="3">
    <source>
        <dbReference type="Google" id="ProtNLM"/>
    </source>
</evidence>
<keyword evidence="2" id="KW-1185">Reference proteome</keyword>
<gene>
    <name evidence="1" type="ORF">GCM10011398_06860</name>
</gene>
<evidence type="ECO:0000313" key="1">
    <source>
        <dbReference type="EMBL" id="GGG65836.1"/>
    </source>
</evidence>
<dbReference type="AlphaFoldDB" id="A0A917H329"/>
<name>A0A917H329_9BACI</name>
<comment type="caution">
    <text evidence="1">The sequence shown here is derived from an EMBL/GenBank/DDBJ whole genome shotgun (WGS) entry which is preliminary data.</text>
</comment>
<sequence>MATGPALRKLASHRSIHEGAYVEARDLTLVTERLLNDERKDDCLKAAKALAEHWETRVIAHADAEEDGLYKEILEENPELKKEIHMLTRDHDLLRIILDQIKEKLGERLVTREMIDQFKSLLIVNEIHSRSEESKLLKE</sequence>
<proteinExistence type="predicted"/>
<reference evidence="1" key="1">
    <citation type="journal article" date="2014" name="Int. J. Syst. Evol. Microbiol.">
        <title>Complete genome sequence of Corynebacterium casei LMG S-19264T (=DSM 44701T), isolated from a smear-ripened cheese.</title>
        <authorList>
            <consortium name="US DOE Joint Genome Institute (JGI-PGF)"/>
            <person name="Walter F."/>
            <person name="Albersmeier A."/>
            <person name="Kalinowski J."/>
            <person name="Ruckert C."/>
        </authorList>
    </citation>
    <scope>NUCLEOTIDE SEQUENCE</scope>
    <source>
        <strain evidence="1">CGMCC 1.12754</strain>
    </source>
</reference>
<accession>A0A917H329</accession>
<evidence type="ECO:0000313" key="2">
    <source>
        <dbReference type="Proteomes" id="UP000622860"/>
    </source>
</evidence>
<organism evidence="1 2">
    <name type="scientific">Virgibacillus oceani</name>
    <dbReference type="NCBI Taxonomy" id="1479511"/>
    <lineage>
        <taxon>Bacteria</taxon>
        <taxon>Bacillati</taxon>
        <taxon>Bacillota</taxon>
        <taxon>Bacilli</taxon>
        <taxon>Bacillales</taxon>
        <taxon>Bacillaceae</taxon>
        <taxon>Virgibacillus</taxon>
    </lineage>
</organism>
<reference evidence="1" key="2">
    <citation type="submission" date="2020-09" db="EMBL/GenBank/DDBJ databases">
        <authorList>
            <person name="Sun Q."/>
            <person name="Zhou Y."/>
        </authorList>
    </citation>
    <scope>NUCLEOTIDE SEQUENCE</scope>
    <source>
        <strain evidence="1">CGMCC 1.12754</strain>
    </source>
</reference>
<dbReference type="Proteomes" id="UP000622860">
    <property type="component" value="Unassembled WGS sequence"/>
</dbReference>
<dbReference type="Gene3D" id="1.20.120.520">
    <property type="entry name" value="nmb1532 protein domain like"/>
    <property type="match status" value="1"/>
</dbReference>
<dbReference type="EMBL" id="BMFR01000001">
    <property type="protein sequence ID" value="GGG65836.1"/>
    <property type="molecule type" value="Genomic_DNA"/>
</dbReference>
<dbReference type="RefSeq" id="WP_188453927.1">
    <property type="nucleotide sequence ID" value="NZ_BMFR01000001.1"/>
</dbReference>
<protein>
    <recommendedName>
        <fullName evidence="3">Hemerythrin-like domain-containing protein</fullName>
    </recommendedName>
</protein>